<evidence type="ECO:0000313" key="2">
    <source>
        <dbReference type="Proteomes" id="UP001161065"/>
    </source>
</evidence>
<dbReference type="EMBL" id="JAOCEK010000008">
    <property type="protein sequence ID" value="MDH1334961.1"/>
    <property type="molecule type" value="Genomic_DNA"/>
</dbReference>
<dbReference type="AlphaFoldDB" id="A0AA42Q270"/>
<proteinExistence type="predicted"/>
<accession>A0AA42Q270</accession>
<sequence length="119" mass="14455">MIRRTTLEEQILNFFGEFNQGGGNETQEINGYLLWINRSKNKIMLCRRENSFFRSIAYLEDIPHYLEKSLKDKFRKKTKKVFNIGKILNRIAENRRLKLEENKKNYVFSWIEKDKEGFR</sequence>
<reference evidence="1" key="1">
    <citation type="submission" date="2022-09" db="EMBL/GenBank/DDBJ databases">
        <title>Intensive care unit water sources are persistently colonized with multi-drug resistant bacteria and are the site of extensive horizontal gene transfer of antibiotic resistance genes.</title>
        <authorList>
            <person name="Diorio-Toth L."/>
        </authorList>
    </citation>
    <scope>NUCLEOTIDE SEQUENCE</scope>
    <source>
        <strain evidence="1">GD03832</strain>
    </source>
</reference>
<protein>
    <submittedName>
        <fullName evidence="1">Uncharacterized protein</fullName>
    </submittedName>
</protein>
<evidence type="ECO:0000313" key="1">
    <source>
        <dbReference type="EMBL" id="MDH1334961.1"/>
    </source>
</evidence>
<comment type="caution">
    <text evidence="1">The sequence shown here is derived from an EMBL/GenBank/DDBJ whole genome shotgun (WGS) entry which is preliminary data.</text>
</comment>
<dbReference type="Proteomes" id="UP001161065">
    <property type="component" value="Unassembled WGS sequence"/>
</dbReference>
<gene>
    <name evidence="1" type="ORF">N5D63_12525</name>
</gene>
<name>A0AA42Q270_9BURK</name>
<dbReference type="RefSeq" id="WP_280008327.1">
    <property type="nucleotide sequence ID" value="NZ_JAOCEK010000008.1"/>
</dbReference>
<organism evidence="1 2">
    <name type="scientific">Comamonas thiooxydans</name>
    <dbReference type="NCBI Taxonomy" id="363952"/>
    <lineage>
        <taxon>Bacteria</taxon>
        <taxon>Pseudomonadati</taxon>
        <taxon>Pseudomonadota</taxon>
        <taxon>Betaproteobacteria</taxon>
        <taxon>Burkholderiales</taxon>
        <taxon>Comamonadaceae</taxon>
        <taxon>Comamonas</taxon>
    </lineage>
</organism>